<proteinExistence type="predicted"/>
<organism evidence="1">
    <name type="scientific">Favella ehrenbergii</name>
    <dbReference type="NCBI Taxonomy" id="182087"/>
    <lineage>
        <taxon>Eukaryota</taxon>
        <taxon>Sar</taxon>
        <taxon>Alveolata</taxon>
        <taxon>Ciliophora</taxon>
        <taxon>Intramacronucleata</taxon>
        <taxon>Spirotrichea</taxon>
        <taxon>Choreotrichia</taxon>
        <taxon>Tintinnida</taxon>
        <taxon>Xystonellidae</taxon>
        <taxon>Favella</taxon>
    </lineage>
</organism>
<protein>
    <submittedName>
        <fullName evidence="1">Uncharacterized protein</fullName>
    </submittedName>
</protein>
<gene>
    <name evidence="1" type="ORF">FEHR0123_LOCUS8631</name>
</gene>
<accession>A0A7S3I6I4</accession>
<reference evidence="1" key="1">
    <citation type="submission" date="2021-01" db="EMBL/GenBank/DDBJ databases">
        <authorList>
            <person name="Corre E."/>
            <person name="Pelletier E."/>
            <person name="Niang G."/>
            <person name="Scheremetjew M."/>
            <person name="Finn R."/>
            <person name="Kale V."/>
            <person name="Holt S."/>
            <person name="Cochrane G."/>
            <person name="Meng A."/>
            <person name="Brown T."/>
            <person name="Cohen L."/>
        </authorList>
    </citation>
    <scope>NUCLEOTIDE SEQUENCE</scope>
    <source>
        <strain evidence="1">Fehren 1</strain>
    </source>
</reference>
<dbReference type="EMBL" id="HBIE01028771">
    <property type="protein sequence ID" value="CAE0313707.1"/>
    <property type="molecule type" value="Transcribed_RNA"/>
</dbReference>
<sequence>MSEDFGKGVLRPGVPVPDEKEIKAMYPEYAHLGNGAYNRLIKGYFGCVTKYLNDYYEPVLLEQQLNRRDLDTVCAYELYQMKKEFTTSNVLNMSNFVSKQ</sequence>
<name>A0A7S3I6I4_9SPIT</name>
<evidence type="ECO:0000313" key="1">
    <source>
        <dbReference type="EMBL" id="CAE0313707.1"/>
    </source>
</evidence>
<dbReference type="AlphaFoldDB" id="A0A7S3I6I4"/>